<gene>
    <name evidence="1" type="ORF">L5014_34815</name>
</gene>
<organism evidence="1 2">
    <name type="scientific">Paraburkholderia tagetis</name>
    <dbReference type="NCBI Taxonomy" id="2913261"/>
    <lineage>
        <taxon>Bacteria</taxon>
        <taxon>Pseudomonadati</taxon>
        <taxon>Pseudomonadota</taxon>
        <taxon>Betaproteobacteria</taxon>
        <taxon>Burkholderiales</taxon>
        <taxon>Burkholderiaceae</taxon>
        <taxon>Paraburkholderia</taxon>
    </lineage>
</organism>
<sequence>MPYVRPCAEDIDAWERVGATAGIFNNCLGYAGRPAK</sequence>
<comment type="caution">
    <text evidence="1">The sequence shown here is derived from an EMBL/GenBank/DDBJ whole genome shotgun (WGS) entry which is preliminary data.</text>
</comment>
<dbReference type="AlphaFoldDB" id="A0A9X1UNM8"/>
<protein>
    <submittedName>
        <fullName evidence="1">Uncharacterized protein</fullName>
    </submittedName>
</protein>
<dbReference type="EMBL" id="JAKLJA010000060">
    <property type="protein sequence ID" value="MCG5078442.1"/>
    <property type="molecule type" value="Genomic_DNA"/>
</dbReference>
<proteinExistence type="predicted"/>
<accession>A0A9X1UNM8</accession>
<evidence type="ECO:0000313" key="2">
    <source>
        <dbReference type="Proteomes" id="UP001139308"/>
    </source>
</evidence>
<evidence type="ECO:0000313" key="1">
    <source>
        <dbReference type="EMBL" id="MCG5078442.1"/>
    </source>
</evidence>
<name>A0A9X1UNM8_9BURK</name>
<dbReference type="Proteomes" id="UP001139308">
    <property type="component" value="Unassembled WGS sequence"/>
</dbReference>
<reference evidence="1" key="1">
    <citation type="submission" date="2022-01" db="EMBL/GenBank/DDBJ databases">
        <title>Genome sequence and assembly of Parabukholderia sp. RG36.</title>
        <authorList>
            <person name="Chhetri G."/>
        </authorList>
    </citation>
    <scope>NUCLEOTIDE SEQUENCE</scope>
    <source>
        <strain evidence="1">RG36</strain>
    </source>
</reference>
<keyword evidence="2" id="KW-1185">Reference proteome</keyword>